<keyword evidence="1" id="KW-0472">Membrane</keyword>
<keyword evidence="3" id="KW-1185">Reference proteome</keyword>
<dbReference type="InterPro" id="IPR025912">
    <property type="entry name" value="YrvL"/>
</dbReference>
<keyword evidence="1" id="KW-0812">Transmembrane</keyword>
<accession>A0A4U1CYW1</accession>
<reference evidence="2 3" key="1">
    <citation type="journal article" date="2011" name="J. Microbiol.">
        <title>Bacillus kyonggiensis sp. nov., isolated from soil of a lettuce field.</title>
        <authorList>
            <person name="Dong K."/>
            <person name="Lee S."/>
        </authorList>
    </citation>
    <scope>NUCLEOTIDE SEQUENCE [LARGE SCALE GENOMIC DNA]</scope>
    <source>
        <strain evidence="2 3">NB22</strain>
    </source>
</reference>
<dbReference type="Proteomes" id="UP000307756">
    <property type="component" value="Unassembled WGS sequence"/>
</dbReference>
<name>A0A4U1CYW1_9BACI</name>
<feature type="transmembrane region" description="Helical" evidence="1">
    <location>
        <begin position="60"/>
        <end position="78"/>
    </location>
</feature>
<dbReference type="EMBL" id="SWBM01000009">
    <property type="protein sequence ID" value="TKC14359.1"/>
    <property type="molecule type" value="Genomic_DNA"/>
</dbReference>
<sequence>MNEKEDKPFKEEPIGTKIFIITTISLLLIGAIAFAIAIYYFGILGLFNLLGVRYDSFGSLLWFVLLYFLVGIIFEIIVKAMHKLMILAKIFRKDQLKIGIFALSFLGNWAVISLLSNLMHTIEIKALTQIVISVILAIIEIAIDDDPKGNSTD</sequence>
<gene>
    <name evidence="2" type="ORF">FA727_21605</name>
</gene>
<evidence type="ECO:0000313" key="3">
    <source>
        <dbReference type="Proteomes" id="UP000307756"/>
    </source>
</evidence>
<dbReference type="RefSeq" id="WP_136833562.1">
    <property type="nucleotide sequence ID" value="NZ_SWBM01000009.1"/>
</dbReference>
<feature type="transmembrane region" description="Helical" evidence="1">
    <location>
        <begin position="18"/>
        <end position="40"/>
    </location>
</feature>
<feature type="transmembrane region" description="Helical" evidence="1">
    <location>
        <begin position="98"/>
        <end position="120"/>
    </location>
</feature>
<protein>
    <recommendedName>
        <fullName evidence="4">Regulatory protein YrvL</fullName>
    </recommendedName>
</protein>
<dbReference type="Pfam" id="PF14184">
    <property type="entry name" value="YrvL"/>
    <property type="match status" value="1"/>
</dbReference>
<evidence type="ECO:0008006" key="4">
    <source>
        <dbReference type="Google" id="ProtNLM"/>
    </source>
</evidence>
<keyword evidence="1" id="KW-1133">Transmembrane helix</keyword>
<proteinExistence type="predicted"/>
<feature type="transmembrane region" description="Helical" evidence="1">
    <location>
        <begin position="126"/>
        <end position="143"/>
    </location>
</feature>
<dbReference type="AlphaFoldDB" id="A0A4U1CYW1"/>
<comment type="caution">
    <text evidence="2">The sequence shown here is derived from an EMBL/GenBank/DDBJ whole genome shotgun (WGS) entry which is preliminary data.</text>
</comment>
<evidence type="ECO:0000313" key="2">
    <source>
        <dbReference type="EMBL" id="TKC14359.1"/>
    </source>
</evidence>
<evidence type="ECO:0000256" key="1">
    <source>
        <dbReference type="SAM" id="Phobius"/>
    </source>
</evidence>
<organism evidence="2 3">
    <name type="scientific">Robertmurraya kyonggiensis</name>
    <dbReference type="NCBI Taxonomy" id="1037680"/>
    <lineage>
        <taxon>Bacteria</taxon>
        <taxon>Bacillati</taxon>
        <taxon>Bacillota</taxon>
        <taxon>Bacilli</taxon>
        <taxon>Bacillales</taxon>
        <taxon>Bacillaceae</taxon>
        <taxon>Robertmurraya</taxon>
    </lineage>
</organism>
<dbReference type="OrthoDB" id="2885393at2"/>